<sequence length="107" mass="11965">MTPDADPTFREPWEAQAFGIVVKLHEAGAFTWTEWAEALSGEIRAAQQAGDPDTGETYYRHWLAALESLVRRKGLVSDAELRTRRLEVAANAARHQHQARRTPLAIG</sequence>
<comment type="caution">
    <text evidence="2">The sequence shown here is derived from an EMBL/GenBank/DDBJ whole genome shotgun (WGS) entry which is preliminary data.</text>
</comment>
<dbReference type="Pfam" id="PF21006">
    <property type="entry name" value="NHase_beta_N"/>
    <property type="match status" value="1"/>
</dbReference>
<evidence type="ECO:0000259" key="1">
    <source>
        <dbReference type="Pfam" id="PF21006"/>
    </source>
</evidence>
<protein>
    <recommendedName>
        <fullName evidence="1">Nitrile hydratase beta subunit-like N-terminal domain-containing protein</fullName>
    </recommendedName>
</protein>
<dbReference type="InterPro" id="IPR042262">
    <property type="entry name" value="CN_hydtase_beta_C"/>
</dbReference>
<evidence type="ECO:0000313" key="3">
    <source>
        <dbReference type="Proteomes" id="UP000032680"/>
    </source>
</evidence>
<dbReference type="Proteomes" id="UP000032680">
    <property type="component" value="Unassembled WGS sequence"/>
</dbReference>
<dbReference type="InterPro" id="IPR008990">
    <property type="entry name" value="Elect_transpt_acc-like_dom_sf"/>
</dbReference>
<dbReference type="SUPFAM" id="SSF50090">
    <property type="entry name" value="Electron transport accessory proteins"/>
    <property type="match status" value="1"/>
</dbReference>
<feature type="domain" description="Nitrile hydratase beta subunit-like N-terminal" evidence="1">
    <location>
        <begin position="4"/>
        <end position="98"/>
    </location>
</feature>
<dbReference type="EMBL" id="BANB01000160">
    <property type="protein sequence ID" value="GAN76756.1"/>
    <property type="molecule type" value="Genomic_DNA"/>
</dbReference>
<name>A0A0D6P5Z1_9PROT</name>
<evidence type="ECO:0000313" key="2">
    <source>
        <dbReference type="EMBL" id="GAN76756.1"/>
    </source>
</evidence>
<dbReference type="AlphaFoldDB" id="A0A0D6P5Z1"/>
<dbReference type="InterPro" id="IPR023808">
    <property type="entry name" value="Nitrile_Hydratase_acc_put"/>
</dbReference>
<gene>
    <name evidence="2" type="ORF">Asru_0160_06</name>
</gene>
<keyword evidence="3" id="KW-1185">Reference proteome</keyword>
<reference evidence="2 3" key="1">
    <citation type="submission" date="2012-11" db="EMBL/GenBank/DDBJ databases">
        <title>Whole genome sequence of Acidisphaera rubrifaciens HS-AP3.</title>
        <authorList>
            <person name="Azuma Y."/>
            <person name="Higashiura N."/>
            <person name="Hirakawa H."/>
            <person name="Matsushita K."/>
        </authorList>
    </citation>
    <scope>NUCLEOTIDE SEQUENCE [LARGE SCALE GENOMIC DNA]</scope>
    <source>
        <strain evidence="2 3">HS-AP3</strain>
    </source>
</reference>
<dbReference type="NCBIfam" id="TIGR03889">
    <property type="entry name" value="nitrile_acc"/>
    <property type="match status" value="1"/>
</dbReference>
<dbReference type="RefSeq" id="WP_048860636.1">
    <property type="nucleotide sequence ID" value="NZ_BANB01000160.1"/>
</dbReference>
<dbReference type="InterPro" id="IPR049054">
    <property type="entry name" value="CN_hydtase_beta-like_N"/>
</dbReference>
<accession>A0A0D6P5Z1</accession>
<dbReference type="Gene3D" id="1.10.472.20">
    <property type="entry name" value="Nitrile hydratase, beta subunit"/>
    <property type="match status" value="1"/>
</dbReference>
<organism evidence="2 3">
    <name type="scientific">Acidisphaera rubrifaciens HS-AP3</name>
    <dbReference type="NCBI Taxonomy" id="1231350"/>
    <lineage>
        <taxon>Bacteria</taxon>
        <taxon>Pseudomonadati</taxon>
        <taxon>Pseudomonadota</taxon>
        <taxon>Alphaproteobacteria</taxon>
        <taxon>Acetobacterales</taxon>
        <taxon>Acetobacteraceae</taxon>
        <taxon>Acidisphaera</taxon>
    </lineage>
</organism>
<dbReference type="OrthoDB" id="9811616at2"/>
<proteinExistence type="predicted"/>